<dbReference type="Proteomes" id="UP000321058">
    <property type="component" value="Unassembled WGS sequence"/>
</dbReference>
<dbReference type="RefSeq" id="WP_147149199.1">
    <property type="nucleotide sequence ID" value="NZ_BKAJ01000033.1"/>
</dbReference>
<dbReference type="OrthoDB" id="3238663at2"/>
<feature type="transmembrane region" description="Helical" evidence="1">
    <location>
        <begin position="97"/>
        <end position="117"/>
    </location>
</feature>
<feature type="transmembrane region" description="Helical" evidence="1">
    <location>
        <begin position="71"/>
        <end position="91"/>
    </location>
</feature>
<sequence length="152" mass="16747">MRTLGNILWHFPFFGFLTAAFYWLLGLLLTILILPAPIGLGLMEFGKFLLAPFGQAMVSKAELKVEQNPAWQAYSTIIMILYIPFGLVFVVLNAIQVFLFCLSIIGIPVALVIAKSLGTVLNPVNKICVSSAVADELVRRKASEEITKYVGQ</sequence>
<evidence type="ECO:0000259" key="2">
    <source>
        <dbReference type="Pfam" id="PF03733"/>
    </source>
</evidence>
<keyword evidence="4" id="KW-1185">Reference proteome</keyword>
<feature type="transmembrane region" description="Helical" evidence="1">
    <location>
        <begin position="7"/>
        <end position="25"/>
    </location>
</feature>
<dbReference type="PANTHER" id="PTHR42903">
    <property type="entry name" value="INNER MEMBRANE PROTEIN YCCF"/>
    <property type="match status" value="1"/>
</dbReference>
<evidence type="ECO:0000313" key="3">
    <source>
        <dbReference type="EMBL" id="GEP55101.1"/>
    </source>
</evidence>
<comment type="caution">
    <text evidence="3">The sequence shown here is derived from an EMBL/GenBank/DDBJ whole genome shotgun (WGS) entry which is preliminary data.</text>
</comment>
<keyword evidence="1" id="KW-0812">Transmembrane</keyword>
<dbReference type="InterPro" id="IPR052937">
    <property type="entry name" value="Inner_membrane_protein"/>
</dbReference>
<protein>
    <recommendedName>
        <fullName evidence="2">Inner membrane component domain-containing protein</fullName>
    </recommendedName>
</protein>
<keyword evidence="1" id="KW-1133">Transmembrane helix</keyword>
<evidence type="ECO:0000256" key="1">
    <source>
        <dbReference type="SAM" id="Phobius"/>
    </source>
</evidence>
<dbReference type="PANTHER" id="PTHR42903:SF1">
    <property type="entry name" value="INNER MEMBRANE PROTEIN YCCF"/>
    <property type="match status" value="1"/>
</dbReference>
<organism evidence="3 4">
    <name type="scientific">Reyranella soli</name>
    <dbReference type="NCBI Taxonomy" id="1230389"/>
    <lineage>
        <taxon>Bacteria</taxon>
        <taxon>Pseudomonadati</taxon>
        <taxon>Pseudomonadota</taxon>
        <taxon>Alphaproteobacteria</taxon>
        <taxon>Hyphomicrobiales</taxon>
        <taxon>Reyranellaceae</taxon>
        <taxon>Reyranella</taxon>
    </lineage>
</organism>
<dbReference type="AlphaFoldDB" id="A0A512N8W2"/>
<dbReference type="Pfam" id="PF03733">
    <property type="entry name" value="YccF"/>
    <property type="match status" value="1"/>
</dbReference>
<keyword evidence="1" id="KW-0472">Membrane</keyword>
<evidence type="ECO:0000313" key="4">
    <source>
        <dbReference type="Proteomes" id="UP000321058"/>
    </source>
</evidence>
<dbReference type="EMBL" id="BKAJ01000033">
    <property type="protein sequence ID" value="GEP55101.1"/>
    <property type="molecule type" value="Genomic_DNA"/>
</dbReference>
<dbReference type="InterPro" id="IPR005185">
    <property type="entry name" value="YccF"/>
</dbReference>
<feature type="domain" description="Inner membrane component" evidence="2">
    <location>
        <begin position="4"/>
        <end position="55"/>
    </location>
</feature>
<accession>A0A512N8W2</accession>
<name>A0A512N8W2_9HYPH</name>
<gene>
    <name evidence="3" type="ORF">RSO01_22670</name>
</gene>
<reference evidence="3 4" key="1">
    <citation type="submission" date="2019-07" db="EMBL/GenBank/DDBJ databases">
        <title>Whole genome shotgun sequence of Reyranella soli NBRC 108950.</title>
        <authorList>
            <person name="Hosoyama A."/>
            <person name="Uohara A."/>
            <person name="Ohji S."/>
            <person name="Ichikawa N."/>
        </authorList>
    </citation>
    <scope>NUCLEOTIDE SEQUENCE [LARGE SCALE GENOMIC DNA]</scope>
    <source>
        <strain evidence="3 4">NBRC 108950</strain>
    </source>
</reference>
<proteinExistence type="predicted"/>
<dbReference type="GO" id="GO:0005886">
    <property type="term" value="C:plasma membrane"/>
    <property type="evidence" value="ECO:0007669"/>
    <property type="project" value="TreeGrafter"/>
</dbReference>